<reference evidence="10" key="1">
    <citation type="submission" date="2015-11" db="EMBL/GenBank/DDBJ databases">
        <title>De novo transcriptome assembly of four potential Pierce s Disease insect vectors from Arizona vineyards.</title>
        <authorList>
            <person name="Tassone E.E."/>
        </authorList>
    </citation>
    <scope>NUCLEOTIDE SEQUENCE</scope>
</reference>
<dbReference type="InterPro" id="IPR011600">
    <property type="entry name" value="Pept_C14_caspase"/>
</dbReference>
<protein>
    <recommendedName>
        <fullName evidence="11">Caspase family p20 domain-containing protein</fullName>
    </recommendedName>
</protein>
<proteinExistence type="inferred from homology"/>
<sequence length="630" mass="72689">MNFRNDYRSPSTIFNLFGHNSSFEDIKNYSSSRMNMGNSFEVPTTIFNFYGNEMSRNYNTDEKSESSSSDSDSGMDTDDFKIFESGKYKIYEPPSVPSYAEATANYPFNQDTTQLSSPHSKITFETVAKIENDVDFNDMISLIFLLFDCNVALQEILSMVTNYEVNGVRSFVNDNRLSSWARYQNNNQNRNWRLELVEALAVIQNYKILEKLGYSKIEINEQIKPKSDETLHLNRAKKMLFKLCDSLTGKQAIRLINLVRTEKTFDNDITITYDVTYMELYVLFWLTQYAITIDKGVNVDVLTKCLKKMNLSDIVERIDGTVRKINESLQNKHSLEDKCSYEIKNPKNVGLLVIVNMVEFENNVEQREEFKDQLPPHKLNDRIGSLKDVISLKGTFTSYLNFKVVIENNIKHDDLINEIQKMIREHFVEEHSALFLCILSHGKEGCIYGVNSIPVRIEEIKNIFCNGTYVSNMLINVPKVLIINACQGVNYLFVEPGLTVDSGSSSEQLSGAQLRHNGPTRQDPYSDLLICMSIIDGFVSVRSTLQGSKYIQELCRCLKKYYYKKHFTDIVVRVQRNVNAQDMHVNVRPEDGRCTENNHENCVNIYMTPWISWNTLRKDLYLTSQNQNVT</sequence>
<feature type="domain" description="Caspase family p10" evidence="8">
    <location>
        <begin position="526"/>
        <end position="624"/>
    </location>
</feature>
<dbReference type="GO" id="GO:0004197">
    <property type="term" value="F:cysteine-type endopeptidase activity"/>
    <property type="evidence" value="ECO:0007669"/>
    <property type="project" value="InterPro"/>
</dbReference>
<dbReference type="InterPro" id="IPR015917">
    <property type="entry name" value="Pept_C14A"/>
</dbReference>
<dbReference type="GO" id="GO:0006915">
    <property type="term" value="P:apoptotic process"/>
    <property type="evidence" value="ECO:0007669"/>
    <property type="project" value="UniProtKB-KW"/>
</dbReference>
<evidence type="ECO:0000259" key="7">
    <source>
        <dbReference type="PROSITE" id="PS50017"/>
    </source>
</evidence>
<evidence type="ECO:0000259" key="9">
    <source>
        <dbReference type="PROSITE" id="PS50208"/>
    </source>
</evidence>
<gene>
    <name evidence="10" type="ORF">g.14429</name>
</gene>
<comment type="similarity">
    <text evidence="1 5">Belongs to the peptidase C14A family.</text>
</comment>
<dbReference type="PANTHER" id="PTHR47901:SF8">
    <property type="entry name" value="CASPASE-3"/>
    <property type="match status" value="1"/>
</dbReference>
<dbReference type="PROSITE" id="PS50207">
    <property type="entry name" value="CASPASE_P10"/>
    <property type="match status" value="1"/>
</dbReference>
<dbReference type="Pfam" id="PF00656">
    <property type="entry name" value="Peptidase_C14"/>
    <property type="match status" value="1"/>
</dbReference>
<evidence type="ECO:0008006" key="11">
    <source>
        <dbReference type="Google" id="ProtNLM"/>
    </source>
</evidence>
<evidence type="ECO:0000313" key="10">
    <source>
        <dbReference type="EMBL" id="JAS64483.1"/>
    </source>
</evidence>
<dbReference type="EMBL" id="GECZ01005286">
    <property type="protein sequence ID" value="JAS64483.1"/>
    <property type="molecule type" value="Transcribed_RNA"/>
</dbReference>
<dbReference type="InterPro" id="IPR002398">
    <property type="entry name" value="Pept_C14"/>
</dbReference>
<keyword evidence="4" id="KW-0378">Hydrolase</keyword>
<dbReference type="InterPro" id="IPR056259">
    <property type="entry name" value="Dredd_N"/>
</dbReference>
<dbReference type="Pfam" id="PF23725">
    <property type="entry name" value="Dredd_N"/>
    <property type="match status" value="1"/>
</dbReference>
<evidence type="ECO:0000256" key="3">
    <source>
        <dbReference type="ARBA" id="ARBA00022703"/>
    </source>
</evidence>
<dbReference type="Pfam" id="PF23724">
    <property type="entry name" value="Dredd_2nd"/>
    <property type="match status" value="1"/>
</dbReference>
<keyword evidence="3" id="KW-0053">Apoptosis</keyword>
<evidence type="ECO:0000256" key="2">
    <source>
        <dbReference type="ARBA" id="ARBA00022670"/>
    </source>
</evidence>
<dbReference type="PANTHER" id="PTHR47901">
    <property type="entry name" value="CASPASE RECRUITMENT DOMAIN-CONTAINING PROTEIN 18"/>
    <property type="match status" value="1"/>
</dbReference>
<evidence type="ECO:0000259" key="8">
    <source>
        <dbReference type="PROSITE" id="PS50207"/>
    </source>
</evidence>
<dbReference type="InterPro" id="IPR001309">
    <property type="entry name" value="Pept_C14_p20"/>
</dbReference>
<dbReference type="SMART" id="SM00115">
    <property type="entry name" value="CASc"/>
    <property type="match status" value="1"/>
</dbReference>
<name>A0A1B6GQ58_9HEMI</name>
<feature type="domain" description="Death" evidence="7">
    <location>
        <begin position="285"/>
        <end position="322"/>
    </location>
</feature>
<dbReference type="PROSITE" id="PS50208">
    <property type="entry name" value="CASPASE_P20"/>
    <property type="match status" value="1"/>
</dbReference>
<evidence type="ECO:0000256" key="1">
    <source>
        <dbReference type="ARBA" id="ARBA00010134"/>
    </source>
</evidence>
<dbReference type="GO" id="GO:0007165">
    <property type="term" value="P:signal transduction"/>
    <property type="evidence" value="ECO:0007669"/>
    <property type="project" value="InterPro"/>
</dbReference>
<dbReference type="InterPro" id="IPR002138">
    <property type="entry name" value="Pept_C14_p10"/>
</dbReference>
<dbReference type="InterPro" id="IPR000488">
    <property type="entry name" value="Death_dom"/>
</dbReference>
<dbReference type="Gene3D" id="3.40.50.1460">
    <property type="match status" value="1"/>
</dbReference>
<evidence type="ECO:0000256" key="4">
    <source>
        <dbReference type="ARBA" id="ARBA00022801"/>
    </source>
</evidence>
<organism evidence="10">
    <name type="scientific">Cuerna arida</name>
    <dbReference type="NCBI Taxonomy" id="1464854"/>
    <lineage>
        <taxon>Eukaryota</taxon>
        <taxon>Metazoa</taxon>
        <taxon>Ecdysozoa</taxon>
        <taxon>Arthropoda</taxon>
        <taxon>Hexapoda</taxon>
        <taxon>Insecta</taxon>
        <taxon>Pterygota</taxon>
        <taxon>Neoptera</taxon>
        <taxon>Paraneoptera</taxon>
        <taxon>Hemiptera</taxon>
        <taxon>Auchenorrhyncha</taxon>
        <taxon>Membracoidea</taxon>
        <taxon>Cicadellidae</taxon>
        <taxon>Cicadellinae</taxon>
        <taxon>Proconiini</taxon>
        <taxon>Cuerna</taxon>
    </lineage>
</organism>
<feature type="domain" description="Caspase family p20" evidence="9">
    <location>
        <begin position="348"/>
        <end position="490"/>
    </location>
</feature>
<accession>A0A1B6GQ58</accession>
<dbReference type="InterPro" id="IPR029030">
    <property type="entry name" value="Caspase-like_dom_sf"/>
</dbReference>
<evidence type="ECO:0000256" key="6">
    <source>
        <dbReference type="SAM" id="MobiDB-lite"/>
    </source>
</evidence>
<dbReference type="InterPro" id="IPR056260">
    <property type="entry name" value="Dredd_2nd"/>
</dbReference>
<evidence type="ECO:0000256" key="5">
    <source>
        <dbReference type="RuleBase" id="RU003971"/>
    </source>
</evidence>
<dbReference type="GO" id="GO:0006508">
    <property type="term" value="P:proteolysis"/>
    <property type="evidence" value="ECO:0007669"/>
    <property type="project" value="UniProtKB-KW"/>
</dbReference>
<feature type="region of interest" description="Disordered" evidence="6">
    <location>
        <begin position="58"/>
        <end position="77"/>
    </location>
</feature>
<dbReference type="AlphaFoldDB" id="A0A1B6GQ58"/>
<dbReference type="PROSITE" id="PS50017">
    <property type="entry name" value="DEATH_DOMAIN"/>
    <property type="match status" value="1"/>
</dbReference>
<dbReference type="SUPFAM" id="SSF52129">
    <property type="entry name" value="Caspase-like"/>
    <property type="match status" value="1"/>
</dbReference>
<keyword evidence="2" id="KW-0645">Protease</keyword>